<sequence length="63" mass="6963">MIIMTRTKRIGSLSVDRDWSVFLESCVGLYLRNTASQTGNPIGESHPEISEDTKKPPKVTLAS</sequence>
<comment type="caution">
    <text evidence="2">The sequence shown here is derived from an EMBL/GenBank/DDBJ whole genome shotgun (WGS) entry which is preliminary data.</text>
</comment>
<dbReference type="AlphaFoldDB" id="A0A1Z5J2H7"/>
<protein>
    <submittedName>
        <fullName evidence="2">Uncharacterized protein</fullName>
    </submittedName>
</protein>
<feature type="compositionally biased region" description="Basic and acidic residues" evidence="1">
    <location>
        <begin position="45"/>
        <end position="55"/>
    </location>
</feature>
<evidence type="ECO:0000256" key="1">
    <source>
        <dbReference type="SAM" id="MobiDB-lite"/>
    </source>
</evidence>
<dbReference type="Proteomes" id="UP000223370">
    <property type="component" value="Unassembled WGS sequence"/>
</dbReference>
<proteinExistence type="predicted"/>
<evidence type="ECO:0000313" key="2">
    <source>
        <dbReference type="EMBL" id="GAX07978.1"/>
    </source>
</evidence>
<name>A0A1Z5J2H7_9LACO</name>
<organism evidence="2 3">
    <name type="scientific">Secundilactobacillus silagincola</name>
    <dbReference type="NCBI Taxonomy" id="1714681"/>
    <lineage>
        <taxon>Bacteria</taxon>
        <taxon>Bacillati</taxon>
        <taxon>Bacillota</taxon>
        <taxon>Bacilli</taxon>
        <taxon>Lactobacillales</taxon>
        <taxon>Lactobacillaceae</taxon>
        <taxon>Secundilactobacillus</taxon>
    </lineage>
</organism>
<feature type="region of interest" description="Disordered" evidence="1">
    <location>
        <begin position="35"/>
        <end position="63"/>
    </location>
</feature>
<evidence type="ECO:0000313" key="3">
    <source>
        <dbReference type="Proteomes" id="UP000223370"/>
    </source>
</evidence>
<keyword evidence="3" id="KW-1185">Reference proteome</keyword>
<dbReference type="EMBL" id="BCMJ01000003">
    <property type="protein sequence ID" value="GAX07978.1"/>
    <property type="molecule type" value="Genomic_DNA"/>
</dbReference>
<dbReference type="RefSeq" id="WP_098824327.1">
    <property type="nucleotide sequence ID" value="NZ_BCMJ01000003.1"/>
</dbReference>
<reference evidence="2 3" key="1">
    <citation type="submission" date="2015-11" db="EMBL/GenBank/DDBJ databases">
        <title>Draft genome sequences of new species of the genus Lactobacillus isolated from orchardgrass silage.</title>
        <authorList>
            <person name="Tohno M."/>
            <person name="Tanizawa Y."/>
            <person name="Arita M."/>
        </authorList>
    </citation>
    <scope>NUCLEOTIDE SEQUENCE [LARGE SCALE GENOMIC DNA]</scope>
    <source>
        <strain evidence="2 3">IWT5</strain>
    </source>
</reference>
<accession>A0A1Z5J2H7</accession>
<dbReference type="OrthoDB" id="2315374at2"/>
<gene>
    <name evidence="2" type="ORF">IWT5_01129</name>
</gene>